<dbReference type="AlphaFoldDB" id="A0A940WF45"/>
<accession>A0A940WF45</accession>
<protein>
    <submittedName>
        <fullName evidence="2">Uncharacterized protein</fullName>
    </submittedName>
</protein>
<dbReference type="RefSeq" id="WP_210155695.1">
    <property type="nucleotide sequence ID" value="NZ_JAFCNB010000005.1"/>
</dbReference>
<reference evidence="2" key="1">
    <citation type="submission" date="2021-02" db="EMBL/GenBank/DDBJ databases">
        <title>Draft genome sequence of Microbispora sp. RL4-1S isolated from rice leaves in Thailand.</title>
        <authorList>
            <person name="Muangham S."/>
            <person name="Duangmal K."/>
        </authorList>
    </citation>
    <scope>NUCLEOTIDE SEQUENCE</scope>
    <source>
        <strain evidence="2">RL4-1S</strain>
    </source>
</reference>
<comment type="caution">
    <text evidence="2">The sequence shown here is derived from an EMBL/GenBank/DDBJ whole genome shotgun (WGS) entry which is preliminary data.</text>
</comment>
<keyword evidence="3" id="KW-1185">Reference proteome</keyword>
<dbReference type="Proteomes" id="UP000674234">
    <property type="component" value="Unassembled WGS sequence"/>
</dbReference>
<organism evidence="2 3">
    <name type="scientific">Microbispora oryzae</name>
    <dbReference type="NCBI Taxonomy" id="2806554"/>
    <lineage>
        <taxon>Bacteria</taxon>
        <taxon>Bacillati</taxon>
        <taxon>Actinomycetota</taxon>
        <taxon>Actinomycetes</taxon>
        <taxon>Streptosporangiales</taxon>
        <taxon>Streptosporangiaceae</taxon>
        <taxon>Microbispora</taxon>
    </lineage>
</organism>
<dbReference type="EMBL" id="JAFCNB010000005">
    <property type="protein sequence ID" value="MBP2704390.1"/>
    <property type="molecule type" value="Genomic_DNA"/>
</dbReference>
<evidence type="ECO:0000256" key="1">
    <source>
        <dbReference type="SAM" id="MobiDB-lite"/>
    </source>
</evidence>
<name>A0A940WF45_9ACTN</name>
<sequence length="219" mass="24116">MNPQVWTVWDCELGYSRTSMSDATADLARPDGAEPKWLIYEVDAGGRTGVGEVPHSLFEWQAAAHGLDPDDMDTILDSVLHLRFIPSPHDALAWTNPAMAKVLEQTDGLPDVLTPGVSDATRREAHLARIGAVKQHLVRVEAAPRADRQAALQFIGSRRVAPAHPLGPMRQIRLDPHRVQSRKLAVEWRRGGGRPDATRKPPSTFLGPMYAWPEPPPAV</sequence>
<gene>
    <name evidence="2" type="ORF">JOL79_11255</name>
</gene>
<proteinExistence type="predicted"/>
<evidence type="ECO:0000313" key="3">
    <source>
        <dbReference type="Proteomes" id="UP000674234"/>
    </source>
</evidence>
<feature type="region of interest" description="Disordered" evidence="1">
    <location>
        <begin position="186"/>
        <end position="219"/>
    </location>
</feature>
<evidence type="ECO:0000313" key="2">
    <source>
        <dbReference type="EMBL" id="MBP2704390.1"/>
    </source>
</evidence>